<accession>A0AAD7BD46</accession>
<dbReference type="AlphaFoldDB" id="A0AAD7BD46"/>
<proteinExistence type="predicted"/>
<comment type="caution">
    <text evidence="2">The sequence shown here is derived from an EMBL/GenBank/DDBJ whole genome shotgun (WGS) entry which is preliminary data.</text>
</comment>
<reference evidence="2" key="1">
    <citation type="submission" date="2023-03" db="EMBL/GenBank/DDBJ databases">
        <title>Massive genome expansion in bonnet fungi (Mycena s.s.) driven by repeated elements and novel gene families across ecological guilds.</title>
        <authorList>
            <consortium name="Lawrence Berkeley National Laboratory"/>
            <person name="Harder C.B."/>
            <person name="Miyauchi S."/>
            <person name="Viragh M."/>
            <person name="Kuo A."/>
            <person name="Thoen E."/>
            <person name="Andreopoulos B."/>
            <person name="Lu D."/>
            <person name="Skrede I."/>
            <person name="Drula E."/>
            <person name="Henrissat B."/>
            <person name="Morin E."/>
            <person name="Kohler A."/>
            <person name="Barry K."/>
            <person name="LaButti K."/>
            <person name="Morin E."/>
            <person name="Salamov A."/>
            <person name="Lipzen A."/>
            <person name="Mereny Z."/>
            <person name="Hegedus B."/>
            <person name="Baldrian P."/>
            <person name="Stursova M."/>
            <person name="Weitz H."/>
            <person name="Taylor A."/>
            <person name="Grigoriev I.V."/>
            <person name="Nagy L.G."/>
            <person name="Martin F."/>
            <person name="Kauserud H."/>
        </authorList>
    </citation>
    <scope>NUCLEOTIDE SEQUENCE</scope>
    <source>
        <strain evidence="2">9284</strain>
    </source>
</reference>
<dbReference type="Pfam" id="PF20493">
    <property type="entry name" value="WD-like_fungi"/>
    <property type="match status" value="1"/>
</dbReference>
<name>A0AAD7BD46_9AGAR</name>
<evidence type="ECO:0000313" key="3">
    <source>
        <dbReference type="Proteomes" id="UP001221142"/>
    </source>
</evidence>
<dbReference type="InterPro" id="IPR046925">
    <property type="entry name" value="WD-like_fungi"/>
</dbReference>
<organism evidence="2 3">
    <name type="scientific">Roridomyces roridus</name>
    <dbReference type="NCBI Taxonomy" id="1738132"/>
    <lineage>
        <taxon>Eukaryota</taxon>
        <taxon>Fungi</taxon>
        <taxon>Dikarya</taxon>
        <taxon>Basidiomycota</taxon>
        <taxon>Agaricomycotina</taxon>
        <taxon>Agaricomycetes</taxon>
        <taxon>Agaricomycetidae</taxon>
        <taxon>Agaricales</taxon>
        <taxon>Marasmiineae</taxon>
        <taxon>Mycenaceae</taxon>
        <taxon>Roridomyces</taxon>
    </lineage>
</organism>
<evidence type="ECO:0000259" key="1">
    <source>
        <dbReference type="Pfam" id="PF20493"/>
    </source>
</evidence>
<dbReference type="Proteomes" id="UP001221142">
    <property type="component" value="Unassembled WGS sequence"/>
</dbReference>
<dbReference type="EMBL" id="JARKIF010000021">
    <property type="protein sequence ID" value="KAJ7617205.1"/>
    <property type="molecule type" value="Genomic_DNA"/>
</dbReference>
<evidence type="ECO:0000313" key="2">
    <source>
        <dbReference type="EMBL" id="KAJ7617205.1"/>
    </source>
</evidence>
<protein>
    <recommendedName>
        <fullName evidence="1">WD-like domain-containing protein</fullName>
    </recommendedName>
</protein>
<sequence length="164" mass="17529">MIHTQLQYVVHLNYKALQQQMFSKLTVALVFSALAALQASASPATTLTRARRGQCNGDQVTCNLQFAANKVACQQLINSIAANPNNILPPSPRFICSSLNGDQCCISWADDVQGLTQGALLSMAQTQLECEPGNAIVSAFAHNVDLNGECTAQCLSNRPDGCTD</sequence>
<keyword evidence="3" id="KW-1185">Reference proteome</keyword>
<gene>
    <name evidence="2" type="ORF">FB45DRAFT_1034498</name>
</gene>
<feature type="domain" description="WD-like" evidence="1">
    <location>
        <begin position="16"/>
        <end position="162"/>
    </location>
</feature>